<feature type="compositionally biased region" description="Acidic residues" evidence="3">
    <location>
        <begin position="662"/>
        <end position="677"/>
    </location>
</feature>
<dbReference type="PANTHER" id="PTHR12634">
    <property type="entry name" value="SIT4 YEAST -ASSOCIATING PROTEIN-RELATED"/>
    <property type="match status" value="1"/>
</dbReference>
<reference evidence="4 5" key="1">
    <citation type="journal article" date="2015" name="Genome Biol. Evol.">
        <title>Phylogenomic analyses indicate that early fungi evolved digesting cell walls of algal ancestors of land plants.</title>
        <authorList>
            <person name="Chang Y."/>
            <person name="Wang S."/>
            <person name="Sekimoto S."/>
            <person name="Aerts A.L."/>
            <person name="Choi C."/>
            <person name="Clum A."/>
            <person name="LaButti K.M."/>
            <person name="Lindquist E.A."/>
            <person name="Yee Ngan C."/>
            <person name="Ohm R.A."/>
            <person name="Salamov A.A."/>
            <person name="Grigoriev I.V."/>
            <person name="Spatafora J.W."/>
            <person name="Berbee M.L."/>
        </authorList>
    </citation>
    <scope>NUCLEOTIDE SEQUENCE [LARGE SCALE GENOMIC DNA]</scope>
    <source>
        <strain evidence="4 5">NRRL 28638</strain>
    </source>
</reference>
<dbReference type="STRING" id="796925.A0A137PHY0"/>
<dbReference type="Pfam" id="PF04499">
    <property type="entry name" value="SAPS"/>
    <property type="match status" value="1"/>
</dbReference>
<dbReference type="GO" id="GO:0005829">
    <property type="term" value="C:cytosol"/>
    <property type="evidence" value="ECO:0007669"/>
    <property type="project" value="TreeGrafter"/>
</dbReference>
<comment type="similarity">
    <text evidence="1">Belongs to the SAPS family.</text>
</comment>
<feature type="compositionally biased region" description="Basic and acidic residues" evidence="3">
    <location>
        <begin position="702"/>
        <end position="723"/>
    </location>
</feature>
<feature type="region of interest" description="Disordered" evidence="3">
    <location>
        <begin position="364"/>
        <end position="399"/>
    </location>
</feature>
<dbReference type="GO" id="GO:0019903">
    <property type="term" value="F:protein phosphatase binding"/>
    <property type="evidence" value="ECO:0007669"/>
    <property type="project" value="InterPro"/>
</dbReference>
<evidence type="ECO:0000256" key="3">
    <source>
        <dbReference type="SAM" id="MobiDB-lite"/>
    </source>
</evidence>
<dbReference type="AlphaFoldDB" id="A0A137PHY0"/>
<feature type="region of interest" description="Disordered" evidence="3">
    <location>
        <begin position="660"/>
        <end position="730"/>
    </location>
</feature>
<feature type="compositionally biased region" description="Acidic residues" evidence="3">
    <location>
        <begin position="569"/>
        <end position="583"/>
    </location>
</feature>
<dbReference type="GO" id="GO:0005634">
    <property type="term" value="C:nucleus"/>
    <property type="evidence" value="ECO:0007669"/>
    <property type="project" value="TreeGrafter"/>
</dbReference>
<sequence length="730" mass="84422">MFWRSYSQPVSKINNLLTDPDTQLEDLFTQDDLLQECKHNNQLINFLCEEHNINKLINYAVHDLEFEEDSEESAERFSYLSSEILNSEVWSICESLVQSNDSMELLWSFLDKPAPLDPFKASRFSKIIISLTQKCPEMRVFISEQQNIPAQFLTHITSSPIVELLQKLINFNQNSDPDSQWFPSSNIIFELLNRLDPKNDVEIIETSNIILMEILTYKPLGYSHNFLGDSGSCGLIREFLNPDIVDKFVSCLADLDSPNFKESFVLTTPIINELLKRFPQNDPRPELLDDFQASDFFPLVEKLTENIPKICELINTDKNKPTEMTNSVGTFIPLGPVRLKACELLVNIFQVGYRIQSYLHKMPEDSEKSPNLKSESNESSTDRISINHSKHSDESSPYNRSVHSKVCESIFNKFLEFRVVSSLLDLFFEFKWNSFLHHHIYQLLHLMFSVSVESALDSYNALILDFFHDKSLISHIIEAQELNNSESLKFGGTRLGYMGYVTLISEEFSQFLEKTPDSFTKPFESQLNEPEWQKYVTETLPDQKELQNRVLGGKSIASFYQPTHSSYANDDDYQDNDQDNYRDEVDDYDQQDLNDDQLTRFLQGQDMEGEVYDLNFQNDEDEDDDDYYGAEIGWEDNYRVSQSYVQEFHKKNMGNLQRYFSDDDEIDDDDEDEDEDSQNALESPSNSDSPSKEVQDVTDSLENAKLEDNEKVSGIDSETKLSQETETPTS</sequence>
<feature type="compositionally biased region" description="Polar residues" evidence="3">
    <location>
        <begin position="678"/>
        <end position="689"/>
    </location>
</feature>
<evidence type="ECO:0000256" key="1">
    <source>
        <dbReference type="ARBA" id="ARBA00006180"/>
    </source>
</evidence>
<protein>
    <submittedName>
        <fullName evidence="4">SAPS-domain-containing protein</fullName>
    </submittedName>
</protein>
<evidence type="ECO:0000313" key="4">
    <source>
        <dbReference type="EMBL" id="KXN74589.1"/>
    </source>
</evidence>
<organism evidence="4 5">
    <name type="scientific">Conidiobolus coronatus (strain ATCC 28846 / CBS 209.66 / NRRL 28638)</name>
    <name type="common">Delacroixia coronata</name>
    <dbReference type="NCBI Taxonomy" id="796925"/>
    <lineage>
        <taxon>Eukaryota</taxon>
        <taxon>Fungi</taxon>
        <taxon>Fungi incertae sedis</taxon>
        <taxon>Zoopagomycota</taxon>
        <taxon>Entomophthoromycotina</taxon>
        <taxon>Entomophthoromycetes</taxon>
        <taxon>Entomophthorales</taxon>
        <taxon>Ancylistaceae</taxon>
        <taxon>Conidiobolus</taxon>
    </lineage>
</organism>
<keyword evidence="5" id="KW-1185">Reference proteome</keyword>
<feature type="region of interest" description="Disordered" evidence="3">
    <location>
        <begin position="563"/>
        <end position="583"/>
    </location>
</feature>
<dbReference type="InterPro" id="IPR007587">
    <property type="entry name" value="SAPS"/>
</dbReference>
<dbReference type="GO" id="GO:0019888">
    <property type="term" value="F:protein phosphatase regulator activity"/>
    <property type="evidence" value="ECO:0007669"/>
    <property type="project" value="TreeGrafter"/>
</dbReference>
<dbReference type="OMA" id="ENIPKIC"/>
<keyword evidence="2" id="KW-0131">Cell cycle</keyword>
<dbReference type="Proteomes" id="UP000070444">
    <property type="component" value="Unassembled WGS sequence"/>
</dbReference>
<dbReference type="EMBL" id="KQ964422">
    <property type="protein sequence ID" value="KXN74589.1"/>
    <property type="molecule type" value="Genomic_DNA"/>
</dbReference>
<dbReference type="PANTHER" id="PTHR12634:SF8">
    <property type="entry name" value="FIERY MOUNTAIN, ISOFORM D"/>
    <property type="match status" value="1"/>
</dbReference>
<accession>A0A137PHY0</accession>
<proteinExistence type="inferred from homology"/>
<gene>
    <name evidence="4" type="ORF">CONCODRAFT_2393</name>
</gene>
<evidence type="ECO:0000256" key="2">
    <source>
        <dbReference type="ARBA" id="ARBA00023306"/>
    </source>
</evidence>
<dbReference type="OrthoDB" id="295029at2759"/>
<evidence type="ECO:0000313" key="5">
    <source>
        <dbReference type="Proteomes" id="UP000070444"/>
    </source>
</evidence>
<name>A0A137PHY0_CONC2</name>
<feature type="compositionally biased region" description="Polar residues" evidence="3">
    <location>
        <begin position="371"/>
        <end position="387"/>
    </location>
</feature>